<dbReference type="HOGENOM" id="CLU_3191628_0_0_1"/>
<dbReference type="AlphaFoldDB" id="L8WZH7"/>
<dbReference type="EMBL" id="AFRT01000890">
    <property type="protein sequence ID" value="ELU42222.1"/>
    <property type="molecule type" value="Genomic_DNA"/>
</dbReference>
<evidence type="ECO:0000313" key="1">
    <source>
        <dbReference type="EMBL" id="ELU42222.1"/>
    </source>
</evidence>
<name>L8WZH7_THACA</name>
<organism evidence="1 2">
    <name type="scientific">Thanatephorus cucumeris (strain AG1-IA)</name>
    <name type="common">Rice sheath blight fungus</name>
    <name type="synonym">Rhizoctonia solani</name>
    <dbReference type="NCBI Taxonomy" id="983506"/>
    <lineage>
        <taxon>Eukaryota</taxon>
        <taxon>Fungi</taxon>
        <taxon>Dikarya</taxon>
        <taxon>Basidiomycota</taxon>
        <taxon>Agaricomycotina</taxon>
        <taxon>Agaricomycetes</taxon>
        <taxon>Cantharellales</taxon>
        <taxon>Ceratobasidiaceae</taxon>
        <taxon>Rhizoctonia</taxon>
        <taxon>Rhizoctonia solani AG-1</taxon>
    </lineage>
</organism>
<proteinExistence type="predicted"/>
<keyword evidence="2" id="KW-1185">Reference proteome</keyword>
<dbReference type="Proteomes" id="UP000011668">
    <property type="component" value="Unassembled WGS sequence"/>
</dbReference>
<evidence type="ECO:0000313" key="2">
    <source>
        <dbReference type="Proteomes" id="UP000011668"/>
    </source>
</evidence>
<accession>L8WZH7</accession>
<comment type="caution">
    <text evidence="1">The sequence shown here is derived from an EMBL/GenBank/DDBJ whole genome shotgun (WGS) entry which is preliminary data.</text>
</comment>
<gene>
    <name evidence="1" type="ORF">AG1IA_03739</name>
</gene>
<reference evidence="1 2" key="1">
    <citation type="journal article" date="2013" name="Nat. Commun.">
        <title>The evolution and pathogenic mechanisms of the rice sheath blight pathogen.</title>
        <authorList>
            <person name="Zheng A."/>
            <person name="Lin R."/>
            <person name="Xu L."/>
            <person name="Qin P."/>
            <person name="Tang C."/>
            <person name="Ai P."/>
            <person name="Zhang D."/>
            <person name="Liu Y."/>
            <person name="Sun Z."/>
            <person name="Feng H."/>
            <person name="Wang Y."/>
            <person name="Chen Y."/>
            <person name="Liang X."/>
            <person name="Fu R."/>
            <person name="Li Q."/>
            <person name="Zhang J."/>
            <person name="Yu X."/>
            <person name="Xie Z."/>
            <person name="Ding L."/>
            <person name="Guan P."/>
            <person name="Tang J."/>
            <person name="Liang Y."/>
            <person name="Wang S."/>
            <person name="Deng Q."/>
            <person name="Li S."/>
            <person name="Zhu J."/>
            <person name="Wang L."/>
            <person name="Liu H."/>
            <person name="Li P."/>
        </authorList>
    </citation>
    <scope>NUCLEOTIDE SEQUENCE [LARGE SCALE GENOMIC DNA]</scope>
    <source>
        <strain evidence="2">AG-1 IA</strain>
    </source>
</reference>
<sequence length="46" mass="5632">MKVFSHGPILNKFLCNYWSCEIQLQLYMLLWPSIHSWSDPYFRIKP</sequence>
<protein>
    <submittedName>
        <fullName evidence="1">Uncharacterized protein</fullName>
    </submittedName>
</protein>